<evidence type="ECO:0000313" key="2">
    <source>
        <dbReference type="EMBL" id="MPC13012.1"/>
    </source>
</evidence>
<dbReference type="EMBL" id="VSRR010000252">
    <property type="protein sequence ID" value="MPC13012.1"/>
    <property type="molecule type" value="Genomic_DNA"/>
</dbReference>
<organism evidence="2 3">
    <name type="scientific">Portunus trituberculatus</name>
    <name type="common">Swimming crab</name>
    <name type="synonym">Neptunus trituberculatus</name>
    <dbReference type="NCBI Taxonomy" id="210409"/>
    <lineage>
        <taxon>Eukaryota</taxon>
        <taxon>Metazoa</taxon>
        <taxon>Ecdysozoa</taxon>
        <taxon>Arthropoda</taxon>
        <taxon>Crustacea</taxon>
        <taxon>Multicrustacea</taxon>
        <taxon>Malacostraca</taxon>
        <taxon>Eumalacostraca</taxon>
        <taxon>Eucarida</taxon>
        <taxon>Decapoda</taxon>
        <taxon>Pleocyemata</taxon>
        <taxon>Brachyura</taxon>
        <taxon>Eubrachyura</taxon>
        <taxon>Portunoidea</taxon>
        <taxon>Portunidae</taxon>
        <taxon>Portuninae</taxon>
        <taxon>Portunus</taxon>
    </lineage>
</organism>
<gene>
    <name evidence="2" type="ORF">E2C01_005731</name>
</gene>
<accession>A0A5B7CTG2</accession>
<evidence type="ECO:0000256" key="1">
    <source>
        <dbReference type="SAM" id="MobiDB-lite"/>
    </source>
</evidence>
<protein>
    <submittedName>
        <fullName evidence="2">Uncharacterized protein</fullName>
    </submittedName>
</protein>
<keyword evidence="3" id="KW-1185">Reference proteome</keyword>
<comment type="caution">
    <text evidence="2">The sequence shown here is derived from an EMBL/GenBank/DDBJ whole genome shotgun (WGS) entry which is preliminary data.</text>
</comment>
<evidence type="ECO:0000313" key="3">
    <source>
        <dbReference type="Proteomes" id="UP000324222"/>
    </source>
</evidence>
<proteinExistence type="predicted"/>
<reference evidence="2 3" key="1">
    <citation type="submission" date="2019-05" db="EMBL/GenBank/DDBJ databases">
        <title>Another draft genome of Portunus trituberculatus and its Hox gene families provides insights of decapod evolution.</title>
        <authorList>
            <person name="Jeong J.-H."/>
            <person name="Song I."/>
            <person name="Kim S."/>
            <person name="Choi T."/>
            <person name="Kim D."/>
            <person name="Ryu S."/>
            <person name="Kim W."/>
        </authorList>
    </citation>
    <scope>NUCLEOTIDE SEQUENCE [LARGE SCALE GENOMIC DNA]</scope>
    <source>
        <tissue evidence="2">Muscle</tissue>
    </source>
</reference>
<dbReference type="AlphaFoldDB" id="A0A5B7CTG2"/>
<sequence>MKEVDECEWSVGCGVWWGGVITPEAGYAGPRRQTFVEYPGGPPVWKRRALARFPHEDPEYMGDSPQAALEDRHPSPPVTRGGSGPRELRETHTQSHYLDCPCANAASLLPATRGVQADWCTRRMLTPNSLTCGSNEQIRAWSDEPFALGSRDEKGARPSCQANTQIQIKGEDTVPMQVLNSFTNQARVQHHLPSFLPQYEF</sequence>
<feature type="region of interest" description="Disordered" evidence="1">
    <location>
        <begin position="56"/>
        <end position="91"/>
    </location>
</feature>
<dbReference type="Proteomes" id="UP000324222">
    <property type="component" value="Unassembled WGS sequence"/>
</dbReference>
<name>A0A5B7CTG2_PORTR</name>